<proteinExistence type="predicted"/>
<feature type="compositionally biased region" description="Polar residues" evidence="1">
    <location>
        <begin position="1"/>
        <end position="11"/>
    </location>
</feature>
<sequence length="405" mass="46847">MGGQAFSNTGDDSPINCPRMPPDVYNSVATEIQSKLEILFNKVTIPREAPGKADYGDIDFLVADEKPHEDLQPQYQSKSVWLRIAAIIAAEYHLHHGWSHSYAIDHPVIPNAYVQVDVEISPGVGTPDSHELFEWTRFMKSDADLLQIIGICHRPLGLTCNDKGLHLRVEEIEPYNKKKSLLFLTRKPDEVMKFYGFDAVKYWTGFETEKELFDWVSQGRFFSRDVFAHRTEKSNDRARQNKRPMYRRFVEEYMHSYPEIETSTLTRADVLEMALDMFNKREEYQAMMGEHNWKEADAQLWKEIRELVPLEGHALGIALRGLNRWVIFKDGQPQIASEPMIEPKDQPVRVQATLSVGREQLLAWIRDNWAEVEALEKARVPYLTTKDLSLGYTDDLTIYPRGQKD</sequence>
<dbReference type="AlphaFoldDB" id="A0A6A6X4C6"/>
<feature type="region of interest" description="Disordered" evidence="1">
    <location>
        <begin position="1"/>
        <end position="20"/>
    </location>
</feature>
<evidence type="ECO:0000313" key="2">
    <source>
        <dbReference type="EMBL" id="KAF2791091.1"/>
    </source>
</evidence>
<accession>A0A6A6X4C6</accession>
<dbReference type="OrthoDB" id="4708870at2759"/>
<reference evidence="2" key="1">
    <citation type="journal article" date="2020" name="Stud. Mycol.">
        <title>101 Dothideomycetes genomes: a test case for predicting lifestyles and emergence of pathogens.</title>
        <authorList>
            <person name="Haridas S."/>
            <person name="Albert R."/>
            <person name="Binder M."/>
            <person name="Bloem J."/>
            <person name="Labutti K."/>
            <person name="Salamov A."/>
            <person name="Andreopoulos B."/>
            <person name="Baker S."/>
            <person name="Barry K."/>
            <person name="Bills G."/>
            <person name="Bluhm B."/>
            <person name="Cannon C."/>
            <person name="Castanera R."/>
            <person name="Culley D."/>
            <person name="Daum C."/>
            <person name="Ezra D."/>
            <person name="Gonzalez J."/>
            <person name="Henrissat B."/>
            <person name="Kuo A."/>
            <person name="Liang C."/>
            <person name="Lipzen A."/>
            <person name="Lutzoni F."/>
            <person name="Magnuson J."/>
            <person name="Mondo S."/>
            <person name="Nolan M."/>
            <person name="Ohm R."/>
            <person name="Pangilinan J."/>
            <person name="Park H.-J."/>
            <person name="Ramirez L."/>
            <person name="Alfaro M."/>
            <person name="Sun H."/>
            <person name="Tritt A."/>
            <person name="Yoshinaga Y."/>
            <person name="Zwiers L.-H."/>
            <person name="Turgeon B."/>
            <person name="Goodwin S."/>
            <person name="Spatafora J."/>
            <person name="Crous P."/>
            <person name="Grigoriev I."/>
        </authorList>
    </citation>
    <scope>NUCLEOTIDE SEQUENCE</scope>
    <source>
        <strain evidence="2">CBS 109.77</strain>
    </source>
</reference>
<keyword evidence="3" id="KW-1185">Reference proteome</keyword>
<name>A0A6A6X4C6_9PLEO</name>
<dbReference type="EMBL" id="MU002038">
    <property type="protein sequence ID" value="KAF2791091.1"/>
    <property type="molecule type" value="Genomic_DNA"/>
</dbReference>
<gene>
    <name evidence="2" type="ORF">K505DRAFT_327132</name>
</gene>
<dbReference type="Proteomes" id="UP000799757">
    <property type="component" value="Unassembled WGS sequence"/>
</dbReference>
<evidence type="ECO:0000313" key="3">
    <source>
        <dbReference type="Proteomes" id="UP000799757"/>
    </source>
</evidence>
<organism evidence="2 3">
    <name type="scientific">Melanomma pulvis-pyrius CBS 109.77</name>
    <dbReference type="NCBI Taxonomy" id="1314802"/>
    <lineage>
        <taxon>Eukaryota</taxon>
        <taxon>Fungi</taxon>
        <taxon>Dikarya</taxon>
        <taxon>Ascomycota</taxon>
        <taxon>Pezizomycotina</taxon>
        <taxon>Dothideomycetes</taxon>
        <taxon>Pleosporomycetidae</taxon>
        <taxon>Pleosporales</taxon>
        <taxon>Melanommataceae</taxon>
        <taxon>Melanomma</taxon>
    </lineage>
</organism>
<evidence type="ECO:0000256" key="1">
    <source>
        <dbReference type="SAM" id="MobiDB-lite"/>
    </source>
</evidence>
<protein>
    <submittedName>
        <fullName evidence="2">Uncharacterized protein</fullName>
    </submittedName>
</protein>